<dbReference type="GO" id="GO:0005509">
    <property type="term" value="F:calcium ion binding"/>
    <property type="evidence" value="ECO:0007669"/>
    <property type="project" value="InterPro"/>
</dbReference>
<reference evidence="4" key="1">
    <citation type="submission" date="2021-01" db="EMBL/GenBank/DDBJ databases">
        <authorList>
            <person name="Corre E."/>
            <person name="Pelletier E."/>
            <person name="Niang G."/>
            <person name="Scheremetjew M."/>
            <person name="Finn R."/>
            <person name="Kale V."/>
            <person name="Holt S."/>
            <person name="Cochrane G."/>
            <person name="Meng A."/>
            <person name="Brown T."/>
            <person name="Cohen L."/>
        </authorList>
    </citation>
    <scope>NUCLEOTIDE SEQUENCE</scope>
    <source>
        <strain evidence="4">GSO104</strain>
    </source>
</reference>
<keyword evidence="1" id="KW-0106">Calcium</keyword>
<dbReference type="Pfam" id="PF13499">
    <property type="entry name" value="EF-hand_7"/>
    <property type="match status" value="1"/>
</dbReference>
<dbReference type="InterPro" id="IPR011992">
    <property type="entry name" value="EF-hand-dom_pair"/>
</dbReference>
<dbReference type="PROSITE" id="PS00018">
    <property type="entry name" value="EF_HAND_1"/>
    <property type="match status" value="2"/>
</dbReference>
<dbReference type="EMBL" id="HBNS01059451">
    <property type="protein sequence ID" value="CAE4665524.1"/>
    <property type="molecule type" value="Transcribed_RNA"/>
</dbReference>
<proteinExistence type="predicted"/>
<evidence type="ECO:0000313" key="4">
    <source>
        <dbReference type="EMBL" id="CAE4665524.1"/>
    </source>
</evidence>
<sequence>MTSDVPTGYEDIFPTEADWCGGLISDVACTESPYQEPNPKMKDGFVALFVIIGLAVFGSVAYLLHRNAVKKQQKRYKEQFVRGIARNITIAPSAGMIPADKLKAEFDHIDKNKGGTITKDELKEFMDTGKFGTISEKDFEAMWSAMDVDGSGEVDFVEFTTFLGSCGTEFETVSKEHAYMTNEEKKTWASQRLSVMYTNTKDLEALEDKEGFENEAGPRMT</sequence>
<dbReference type="InterPro" id="IPR018247">
    <property type="entry name" value="EF_Hand_1_Ca_BS"/>
</dbReference>
<dbReference type="AlphaFoldDB" id="A0A6V2PYE8"/>
<dbReference type="Gene3D" id="1.10.238.10">
    <property type="entry name" value="EF-hand"/>
    <property type="match status" value="1"/>
</dbReference>
<keyword evidence="2" id="KW-0472">Membrane</keyword>
<dbReference type="PROSITE" id="PS50222">
    <property type="entry name" value="EF_HAND_2"/>
    <property type="match status" value="2"/>
</dbReference>
<keyword evidence="2" id="KW-0812">Transmembrane</keyword>
<dbReference type="InterPro" id="IPR002048">
    <property type="entry name" value="EF_hand_dom"/>
</dbReference>
<name>A0A6V2PYE8_9STRA</name>
<evidence type="ECO:0000259" key="3">
    <source>
        <dbReference type="PROSITE" id="PS50222"/>
    </source>
</evidence>
<gene>
    <name evidence="4" type="ORF">DBRI00130_LOCUS42755</name>
</gene>
<keyword evidence="2" id="KW-1133">Transmembrane helix</keyword>
<accession>A0A6V2PYE8</accession>
<feature type="domain" description="EF-hand" evidence="3">
    <location>
        <begin position="134"/>
        <end position="169"/>
    </location>
</feature>
<dbReference type="SUPFAM" id="SSF47473">
    <property type="entry name" value="EF-hand"/>
    <property type="match status" value="1"/>
</dbReference>
<evidence type="ECO:0000256" key="2">
    <source>
        <dbReference type="SAM" id="Phobius"/>
    </source>
</evidence>
<organism evidence="4">
    <name type="scientific">Ditylum brightwellii</name>
    <dbReference type="NCBI Taxonomy" id="49249"/>
    <lineage>
        <taxon>Eukaryota</taxon>
        <taxon>Sar</taxon>
        <taxon>Stramenopiles</taxon>
        <taxon>Ochrophyta</taxon>
        <taxon>Bacillariophyta</taxon>
        <taxon>Mediophyceae</taxon>
        <taxon>Lithodesmiophycidae</taxon>
        <taxon>Lithodesmiales</taxon>
        <taxon>Lithodesmiaceae</taxon>
        <taxon>Ditylum</taxon>
    </lineage>
</organism>
<feature type="domain" description="EF-hand" evidence="3">
    <location>
        <begin position="97"/>
        <end position="132"/>
    </location>
</feature>
<dbReference type="CDD" id="cd00051">
    <property type="entry name" value="EFh"/>
    <property type="match status" value="1"/>
</dbReference>
<evidence type="ECO:0000256" key="1">
    <source>
        <dbReference type="ARBA" id="ARBA00022837"/>
    </source>
</evidence>
<feature type="transmembrane region" description="Helical" evidence="2">
    <location>
        <begin position="45"/>
        <end position="65"/>
    </location>
</feature>
<protein>
    <recommendedName>
        <fullName evidence="3">EF-hand domain-containing protein</fullName>
    </recommendedName>
</protein>
<dbReference type="SMART" id="SM00054">
    <property type="entry name" value="EFh"/>
    <property type="match status" value="2"/>
</dbReference>